<dbReference type="AlphaFoldDB" id="A0A0C2BXG7"/>
<gene>
    <name evidence="2" type="ORF">TSA66_00150</name>
    <name evidence="1" type="ORF">TSA66_20880</name>
</gene>
<name>A0A0C2BXG7_9BURK</name>
<evidence type="ECO:0000313" key="3">
    <source>
        <dbReference type="Proteomes" id="UP000031572"/>
    </source>
</evidence>
<dbReference type="EMBL" id="JWJG01000028">
    <property type="protein sequence ID" value="KIF82726.1"/>
    <property type="molecule type" value="Genomic_DNA"/>
</dbReference>
<proteinExistence type="predicted"/>
<evidence type="ECO:0000313" key="1">
    <source>
        <dbReference type="EMBL" id="KIF82726.1"/>
    </source>
</evidence>
<dbReference type="Proteomes" id="UP000031572">
    <property type="component" value="Unassembled WGS sequence"/>
</dbReference>
<evidence type="ECO:0000313" key="2">
    <source>
        <dbReference type="EMBL" id="KIF84176.1"/>
    </source>
</evidence>
<dbReference type="EMBL" id="JWJG01000002">
    <property type="protein sequence ID" value="KIF84176.1"/>
    <property type="molecule type" value="Genomic_DNA"/>
</dbReference>
<sequence>MDFFAQYDRRKGNLGILVDSNSMLQSWPFVGTDYDLAQWIGMVCRPSRWSGNRGAWCRQHFAPYTGHD</sequence>
<comment type="caution">
    <text evidence="1">The sequence shown here is derived from an EMBL/GenBank/DDBJ whole genome shotgun (WGS) entry which is preliminary data.</text>
</comment>
<reference evidence="1 3" key="1">
    <citation type="submission" date="2014-12" db="EMBL/GenBank/DDBJ databases">
        <title>Denitrispirillum autotrophicum gen. nov., sp. nov., Denitrifying, Facultatively Autotrophic Bacteria Isolated from Rice Paddy Soil.</title>
        <authorList>
            <person name="Ishii S."/>
            <person name="Ashida N."/>
            <person name="Ohno H."/>
            <person name="Otsuka S."/>
            <person name="Yokota A."/>
            <person name="Senoo K."/>
        </authorList>
    </citation>
    <scope>NUCLEOTIDE SEQUENCE [LARGE SCALE GENOMIC DNA]</scope>
    <source>
        <strain evidence="1 3">TSA66</strain>
    </source>
</reference>
<protein>
    <submittedName>
        <fullName evidence="1">Uncharacterized protein</fullName>
    </submittedName>
</protein>
<organism evidence="1 3">
    <name type="scientific">Noviherbaspirillum autotrophicum</name>
    <dbReference type="NCBI Taxonomy" id="709839"/>
    <lineage>
        <taxon>Bacteria</taxon>
        <taxon>Pseudomonadati</taxon>
        <taxon>Pseudomonadota</taxon>
        <taxon>Betaproteobacteria</taxon>
        <taxon>Burkholderiales</taxon>
        <taxon>Oxalobacteraceae</taxon>
        <taxon>Noviherbaspirillum</taxon>
    </lineage>
</organism>
<keyword evidence="3" id="KW-1185">Reference proteome</keyword>
<accession>A0A0C2BXG7</accession>
<dbReference type="STRING" id="709839.TSA66_00150"/>